<keyword evidence="1" id="KW-1133">Transmembrane helix</keyword>
<feature type="transmembrane region" description="Helical" evidence="1">
    <location>
        <begin position="118"/>
        <end position="136"/>
    </location>
</feature>
<keyword evidence="1" id="KW-0472">Membrane</keyword>
<feature type="transmembrane region" description="Helical" evidence="1">
    <location>
        <begin position="41"/>
        <end position="63"/>
    </location>
</feature>
<dbReference type="AlphaFoldDB" id="A0A6L7GBL2"/>
<dbReference type="RefSeq" id="WP_160599458.1">
    <property type="nucleotide sequence ID" value="NZ_WTYU01000001.1"/>
</dbReference>
<feature type="transmembrane region" description="Helical" evidence="1">
    <location>
        <begin position="166"/>
        <end position="190"/>
    </location>
</feature>
<feature type="transmembrane region" description="Helical" evidence="1">
    <location>
        <begin position="142"/>
        <end position="159"/>
    </location>
</feature>
<feature type="transmembrane region" description="Helical" evidence="1">
    <location>
        <begin position="83"/>
        <end position="106"/>
    </location>
</feature>
<keyword evidence="1" id="KW-0812">Transmembrane</keyword>
<dbReference type="Pfam" id="PF04235">
    <property type="entry name" value="DUF418"/>
    <property type="match status" value="1"/>
</dbReference>
<protein>
    <submittedName>
        <fullName evidence="3">DUF418 domain-containing protein</fullName>
    </submittedName>
</protein>
<dbReference type="InterPro" id="IPR052529">
    <property type="entry name" value="Bact_Transport_Assoc"/>
</dbReference>
<name>A0A6L7GBL2_9SPHN</name>
<comment type="caution">
    <text evidence="3">The sequence shown here is derived from an EMBL/GenBank/DDBJ whole genome shotgun (WGS) entry which is preliminary data.</text>
</comment>
<feature type="transmembrane region" description="Helical" evidence="1">
    <location>
        <begin position="310"/>
        <end position="339"/>
    </location>
</feature>
<gene>
    <name evidence="3" type="ORF">GRI44_01110</name>
</gene>
<accession>A0A6L7GBL2</accession>
<evidence type="ECO:0000256" key="1">
    <source>
        <dbReference type="SAM" id="Phobius"/>
    </source>
</evidence>
<feature type="transmembrane region" description="Helical" evidence="1">
    <location>
        <begin position="359"/>
        <end position="377"/>
    </location>
</feature>
<sequence>MDNFELYKADVAATPDEPDQQENALQPAAERLTSLDFIRGIAVLGILWANIVAFGQPMTAYMWPGAFTVPHGQLSEWMWGIQFLIVDGKMRGLFTLLFGAGMMLFMHKAWARGAGKWLQARRLSWLMVFGAIHFYLIWRGDILMMYAFAGLLGLMCVGWKPRTQLIAGIAGFVVGSLVFLVMVGPLHFIADTDFGTAPAYADMRGNMIEGREADIADGVQETAIIIAGNYPAFVRHNFSSHLSDPLSSFTLSLMETMPLMLIGMGLYGLGFFSGGIDPAKMRRWGWAGVIAGSLATIPIVLWAYSTGLSYFATLGAFVGFSALPRLPVIIGIAALLTLLAPSAKGWLGVRLVAAGRMAFSNYLGTSILMMLVFHGWAGGLFGQLGRPELMGVVIAAWALMLAWSKPWLEHFRYGPLEWLWRCLTYGRIFPIKR</sequence>
<dbReference type="EMBL" id="WTYU01000001">
    <property type="protein sequence ID" value="MXP13353.1"/>
    <property type="molecule type" value="Genomic_DNA"/>
</dbReference>
<proteinExistence type="predicted"/>
<evidence type="ECO:0000259" key="2">
    <source>
        <dbReference type="Pfam" id="PF04235"/>
    </source>
</evidence>
<dbReference type="OrthoDB" id="9807744at2"/>
<dbReference type="PANTHER" id="PTHR30590:SF2">
    <property type="entry name" value="INNER MEMBRANE PROTEIN"/>
    <property type="match status" value="1"/>
</dbReference>
<evidence type="ECO:0000313" key="4">
    <source>
        <dbReference type="Proteomes" id="UP000473531"/>
    </source>
</evidence>
<feature type="domain" description="DUF418" evidence="2">
    <location>
        <begin position="271"/>
        <end position="426"/>
    </location>
</feature>
<dbReference type="Proteomes" id="UP000473531">
    <property type="component" value="Unassembled WGS sequence"/>
</dbReference>
<organism evidence="3 4">
    <name type="scientific">Allopontixanthobacter confluentis</name>
    <dbReference type="NCBI Taxonomy" id="1849021"/>
    <lineage>
        <taxon>Bacteria</taxon>
        <taxon>Pseudomonadati</taxon>
        <taxon>Pseudomonadota</taxon>
        <taxon>Alphaproteobacteria</taxon>
        <taxon>Sphingomonadales</taxon>
        <taxon>Erythrobacteraceae</taxon>
        <taxon>Allopontixanthobacter</taxon>
    </lineage>
</organism>
<evidence type="ECO:0000313" key="3">
    <source>
        <dbReference type="EMBL" id="MXP13353.1"/>
    </source>
</evidence>
<keyword evidence="4" id="KW-1185">Reference proteome</keyword>
<feature type="transmembrane region" description="Helical" evidence="1">
    <location>
        <begin position="249"/>
        <end position="272"/>
    </location>
</feature>
<dbReference type="InterPro" id="IPR007349">
    <property type="entry name" value="DUF418"/>
</dbReference>
<reference evidence="3 4" key="1">
    <citation type="submission" date="2019-12" db="EMBL/GenBank/DDBJ databases">
        <title>Genomic-based taxomic classification of the family Erythrobacteraceae.</title>
        <authorList>
            <person name="Xu L."/>
        </authorList>
    </citation>
    <scope>NUCLEOTIDE SEQUENCE [LARGE SCALE GENOMIC DNA]</scope>
    <source>
        <strain evidence="3 4">KCTC 52259</strain>
    </source>
</reference>
<feature type="transmembrane region" description="Helical" evidence="1">
    <location>
        <begin position="284"/>
        <end position="304"/>
    </location>
</feature>
<dbReference type="PANTHER" id="PTHR30590">
    <property type="entry name" value="INNER MEMBRANE PROTEIN"/>
    <property type="match status" value="1"/>
</dbReference>